<name>A0AAV4YBH5_CAEEX</name>
<gene>
    <name evidence="1" type="ORF">CEXT_568591</name>
</gene>
<dbReference type="EMBL" id="BPLR01019133">
    <property type="protein sequence ID" value="GIZ04772.1"/>
    <property type="molecule type" value="Genomic_DNA"/>
</dbReference>
<proteinExistence type="predicted"/>
<dbReference type="Proteomes" id="UP001054945">
    <property type="component" value="Unassembled WGS sequence"/>
</dbReference>
<sequence>MREKKLFSMLLFEGILSHSHFYGRNLKILKAVRSIDTSYVNTAVRRFKPHHRVLVSRLAKAMTATNGMRTLGFVITFETCYLPQE</sequence>
<reference evidence="1 2" key="1">
    <citation type="submission" date="2021-06" db="EMBL/GenBank/DDBJ databases">
        <title>Caerostris extrusa draft genome.</title>
        <authorList>
            <person name="Kono N."/>
            <person name="Arakawa K."/>
        </authorList>
    </citation>
    <scope>NUCLEOTIDE SEQUENCE [LARGE SCALE GENOMIC DNA]</scope>
</reference>
<evidence type="ECO:0000313" key="1">
    <source>
        <dbReference type="EMBL" id="GIZ04772.1"/>
    </source>
</evidence>
<dbReference type="AlphaFoldDB" id="A0AAV4YBH5"/>
<organism evidence="1 2">
    <name type="scientific">Caerostris extrusa</name>
    <name type="common">Bark spider</name>
    <name type="synonym">Caerostris bankana</name>
    <dbReference type="NCBI Taxonomy" id="172846"/>
    <lineage>
        <taxon>Eukaryota</taxon>
        <taxon>Metazoa</taxon>
        <taxon>Ecdysozoa</taxon>
        <taxon>Arthropoda</taxon>
        <taxon>Chelicerata</taxon>
        <taxon>Arachnida</taxon>
        <taxon>Araneae</taxon>
        <taxon>Araneomorphae</taxon>
        <taxon>Entelegynae</taxon>
        <taxon>Araneoidea</taxon>
        <taxon>Araneidae</taxon>
        <taxon>Caerostris</taxon>
    </lineage>
</organism>
<protein>
    <submittedName>
        <fullName evidence="1">Uncharacterized protein</fullName>
    </submittedName>
</protein>
<accession>A0AAV4YBH5</accession>
<keyword evidence="2" id="KW-1185">Reference proteome</keyword>
<evidence type="ECO:0000313" key="2">
    <source>
        <dbReference type="Proteomes" id="UP001054945"/>
    </source>
</evidence>
<comment type="caution">
    <text evidence="1">The sequence shown here is derived from an EMBL/GenBank/DDBJ whole genome shotgun (WGS) entry which is preliminary data.</text>
</comment>